<dbReference type="PROSITE" id="PS51387">
    <property type="entry name" value="FAD_PCMH"/>
    <property type="match status" value="1"/>
</dbReference>
<dbReference type="PANTHER" id="PTHR42973">
    <property type="entry name" value="BINDING OXIDOREDUCTASE, PUTATIVE (AFU_ORTHOLOGUE AFUA_1G17690)-RELATED"/>
    <property type="match status" value="1"/>
</dbReference>
<evidence type="ECO:0000313" key="7">
    <source>
        <dbReference type="Proteomes" id="UP000326565"/>
    </source>
</evidence>
<dbReference type="Proteomes" id="UP000326565">
    <property type="component" value="Unassembled WGS sequence"/>
</dbReference>
<accession>A0A5N5WQX1</accession>
<keyword evidence="7" id="KW-1185">Reference proteome</keyword>
<comment type="similarity">
    <text evidence="1">Belongs to the oxygen-dependent FAD-linked oxidoreductase family.</text>
</comment>
<dbReference type="Gene3D" id="3.30.465.10">
    <property type="match status" value="1"/>
</dbReference>
<dbReference type="Pfam" id="PF01565">
    <property type="entry name" value="FAD_binding_4"/>
    <property type="match status" value="1"/>
</dbReference>
<evidence type="ECO:0000259" key="5">
    <source>
        <dbReference type="PROSITE" id="PS51387"/>
    </source>
</evidence>
<dbReference type="InterPro" id="IPR036318">
    <property type="entry name" value="FAD-bd_PCMH-like_sf"/>
</dbReference>
<dbReference type="GO" id="GO:0016491">
    <property type="term" value="F:oxidoreductase activity"/>
    <property type="evidence" value="ECO:0007669"/>
    <property type="project" value="UniProtKB-KW"/>
</dbReference>
<sequence>MGNAASSPGHDCLLSAVGGNTASVQFQGTSLLGLNTVHPYNLNFPVTPAAIAFPKTSDQIAAIVKCAAENGYKVQARSGGHSYGNYGLGGTDGAIVVDMRHFKQFAMDGTTHIATIGSGFNMREVDIHLYSAGQRAMSHGICPDVGVGGHFTIGGKGPTSRQWGLALDHIEEVEIVLANSSIVRASDTLNPDIFFAVKGAAASYGIVTEFKVRTELAQTQAVQYSYLINLGTTAQRAQLFKDWQAFVTHPSLTRRFASSLTLLPNSIAITGIFYGSKEEYDSFNISERFSIPNPGNIIVITDWLAMTAHSVEDIIVALGNDIPLTFYSKSLGLSRETLLPPSGIEDLVQYFDSAPRGLDTRFLIFDLVGGAVNDYAANATGYPHRDTLLWMDGMIYNLDGPVTQREYDFMDGVRDLVVRYVPVPDEDVPVYPGYVDPRIPNGQRLYWGGNLERLEQIKTAVDPEDVFHNPQSVRVDEARWILDHGRKVV</sequence>
<dbReference type="SUPFAM" id="SSF56176">
    <property type="entry name" value="FAD-binding/transporter-associated domain-like"/>
    <property type="match status" value="1"/>
</dbReference>
<reference evidence="6 7" key="1">
    <citation type="submission" date="2019-04" db="EMBL/GenBank/DDBJ databases">
        <title>Friends and foes A comparative genomics study of 23 Aspergillus species from section Flavi.</title>
        <authorList>
            <consortium name="DOE Joint Genome Institute"/>
            <person name="Kjaerbolling I."/>
            <person name="Vesth T."/>
            <person name="Frisvad J.C."/>
            <person name="Nybo J.L."/>
            <person name="Theobald S."/>
            <person name="Kildgaard S."/>
            <person name="Isbrandt T."/>
            <person name="Kuo A."/>
            <person name="Sato A."/>
            <person name="Lyhne E.K."/>
            <person name="Kogle M.E."/>
            <person name="Wiebenga A."/>
            <person name="Kun R.S."/>
            <person name="Lubbers R.J."/>
            <person name="Makela M.R."/>
            <person name="Barry K."/>
            <person name="Chovatia M."/>
            <person name="Clum A."/>
            <person name="Daum C."/>
            <person name="Haridas S."/>
            <person name="He G."/>
            <person name="LaButti K."/>
            <person name="Lipzen A."/>
            <person name="Mondo S."/>
            <person name="Riley R."/>
            <person name="Salamov A."/>
            <person name="Simmons B.A."/>
            <person name="Magnuson J.K."/>
            <person name="Henrissat B."/>
            <person name="Mortensen U.H."/>
            <person name="Larsen T.O."/>
            <person name="Devries R.P."/>
            <person name="Grigoriev I.V."/>
            <person name="Machida M."/>
            <person name="Baker S.E."/>
            <person name="Andersen M.R."/>
        </authorList>
    </citation>
    <scope>NUCLEOTIDE SEQUENCE [LARGE SCALE GENOMIC DNA]</scope>
    <source>
        <strain evidence="6 7">CBS 151.66</strain>
    </source>
</reference>
<dbReference type="AlphaFoldDB" id="A0A5N5WQX1"/>
<dbReference type="Pfam" id="PF08031">
    <property type="entry name" value="BBE"/>
    <property type="match status" value="1"/>
</dbReference>
<evidence type="ECO:0000256" key="2">
    <source>
        <dbReference type="ARBA" id="ARBA00022630"/>
    </source>
</evidence>
<keyword evidence="2" id="KW-0285">Flavoprotein</keyword>
<dbReference type="PANTHER" id="PTHR42973:SF17">
    <property type="entry name" value="OXIDASE, PUTATIVE (AFU_ORTHOLOGUE AFUA_6G14340)-RELATED"/>
    <property type="match status" value="1"/>
</dbReference>
<dbReference type="InterPro" id="IPR016169">
    <property type="entry name" value="FAD-bd_PCMH_sub2"/>
</dbReference>
<dbReference type="InterPro" id="IPR012951">
    <property type="entry name" value="BBE"/>
</dbReference>
<gene>
    <name evidence="6" type="ORF">BDV29DRAFT_197690</name>
</gene>
<evidence type="ECO:0000256" key="3">
    <source>
        <dbReference type="ARBA" id="ARBA00022827"/>
    </source>
</evidence>
<dbReference type="InterPro" id="IPR050416">
    <property type="entry name" value="FAD-linked_Oxidoreductase"/>
</dbReference>
<evidence type="ECO:0000256" key="4">
    <source>
        <dbReference type="ARBA" id="ARBA00023002"/>
    </source>
</evidence>
<dbReference type="Gene3D" id="3.40.462.20">
    <property type="match status" value="1"/>
</dbReference>
<dbReference type="InterPro" id="IPR006094">
    <property type="entry name" value="Oxid_FAD_bind_N"/>
</dbReference>
<evidence type="ECO:0000313" key="6">
    <source>
        <dbReference type="EMBL" id="KAB8070958.1"/>
    </source>
</evidence>
<dbReference type="InterPro" id="IPR016166">
    <property type="entry name" value="FAD-bd_PCMH"/>
</dbReference>
<dbReference type="GO" id="GO:0071949">
    <property type="term" value="F:FAD binding"/>
    <property type="evidence" value="ECO:0007669"/>
    <property type="project" value="InterPro"/>
</dbReference>
<feature type="domain" description="FAD-binding PCMH-type" evidence="5">
    <location>
        <begin position="44"/>
        <end position="217"/>
    </location>
</feature>
<proteinExistence type="inferred from homology"/>
<organism evidence="6 7">
    <name type="scientific">Aspergillus leporis</name>
    <dbReference type="NCBI Taxonomy" id="41062"/>
    <lineage>
        <taxon>Eukaryota</taxon>
        <taxon>Fungi</taxon>
        <taxon>Dikarya</taxon>
        <taxon>Ascomycota</taxon>
        <taxon>Pezizomycotina</taxon>
        <taxon>Eurotiomycetes</taxon>
        <taxon>Eurotiomycetidae</taxon>
        <taxon>Eurotiales</taxon>
        <taxon>Aspergillaceae</taxon>
        <taxon>Aspergillus</taxon>
        <taxon>Aspergillus subgen. Circumdati</taxon>
    </lineage>
</organism>
<dbReference type="OrthoDB" id="407275at2759"/>
<name>A0A5N5WQX1_9EURO</name>
<evidence type="ECO:0000256" key="1">
    <source>
        <dbReference type="ARBA" id="ARBA00005466"/>
    </source>
</evidence>
<keyword evidence="4" id="KW-0560">Oxidoreductase</keyword>
<protein>
    <submittedName>
        <fullName evidence="6">FAD/FMN-containing dehydrogenase</fullName>
    </submittedName>
</protein>
<dbReference type="EMBL" id="ML732286">
    <property type="protein sequence ID" value="KAB8070958.1"/>
    <property type="molecule type" value="Genomic_DNA"/>
</dbReference>
<keyword evidence="3" id="KW-0274">FAD</keyword>